<evidence type="ECO:0000259" key="5">
    <source>
        <dbReference type="PROSITE" id="PS51007"/>
    </source>
</evidence>
<dbReference type="Pfam" id="PF13442">
    <property type="entry name" value="Cytochrome_CBB3"/>
    <property type="match status" value="1"/>
</dbReference>
<dbReference type="SUPFAM" id="SSF46626">
    <property type="entry name" value="Cytochrome c"/>
    <property type="match status" value="1"/>
</dbReference>
<name>A0ABU1WGN2_9BURK</name>
<dbReference type="EMBL" id="JAVDWU010000001">
    <property type="protein sequence ID" value="MDR7148425.1"/>
    <property type="molecule type" value="Genomic_DNA"/>
</dbReference>
<evidence type="ECO:0000256" key="1">
    <source>
        <dbReference type="ARBA" id="ARBA00022617"/>
    </source>
</evidence>
<dbReference type="InterPro" id="IPR009056">
    <property type="entry name" value="Cyt_c-like_dom"/>
</dbReference>
<sequence length="205" mass="22427">MREGQYANAPTDWGPHLRYMAVAGILCVSGSVWAADVQSPPIIGLGQRMPAEEVERYAITVFPDGRNLPPGQGSVEQGARLYQLHCVACHGASGTEGPAARLAGRDGWIAWSDPFRPLRVRKYPLHVLSVGAMWPYATSVFDYVRRAMPPHAPKSLSNDEVYAITAQLLFMNGLLDRSAVVNQQNLPQVVMPGHARTLSAWPPQD</sequence>
<keyword evidence="1 4" id="KW-0349">Heme</keyword>
<proteinExistence type="predicted"/>
<evidence type="ECO:0000313" key="6">
    <source>
        <dbReference type="EMBL" id="MDR7148425.1"/>
    </source>
</evidence>
<comment type="caution">
    <text evidence="6">The sequence shown here is derived from an EMBL/GenBank/DDBJ whole genome shotgun (WGS) entry which is preliminary data.</text>
</comment>
<dbReference type="Proteomes" id="UP001265700">
    <property type="component" value="Unassembled WGS sequence"/>
</dbReference>
<dbReference type="RefSeq" id="WP_310310986.1">
    <property type="nucleotide sequence ID" value="NZ_JAVDWU010000001.1"/>
</dbReference>
<evidence type="ECO:0000256" key="4">
    <source>
        <dbReference type="PROSITE-ProRule" id="PRU00433"/>
    </source>
</evidence>
<evidence type="ECO:0000313" key="7">
    <source>
        <dbReference type="Proteomes" id="UP001265700"/>
    </source>
</evidence>
<accession>A0ABU1WGN2</accession>
<reference evidence="6 7" key="1">
    <citation type="submission" date="2023-07" db="EMBL/GenBank/DDBJ databases">
        <title>Sorghum-associated microbial communities from plants grown in Nebraska, USA.</title>
        <authorList>
            <person name="Schachtman D."/>
        </authorList>
    </citation>
    <scope>NUCLEOTIDE SEQUENCE [LARGE SCALE GENOMIC DNA]</scope>
    <source>
        <strain evidence="6 7">4249</strain>
    </source>
</reference>
<dbReference type="InterPro" id="IPR036909">
    <property type="entry name" value="Cyt_c-like_dom_sf"/>
</dbReference>
<feature type="domain" description="Cytochrome c" evidence="5">
    <location>
        <begin position="73"/>
        <end position="172"/>
    </location>
</feature>
<keyword evidence="3 4" id="KW-0408">Iron</keyword>
<protein>
    <submittedName>
        <fullName evidence="6">Cytochrome c</fullName>
    </submittedName>
</protein>
<dbReference type="PROSITE" id="PS51007">
    <property type="entry name" value="CYTC"/>
    <property type="match status" value="1"/>
</dbReference>
<gene>
    <name evidence="6" type="ORF">J2W49_000353</name>
</gene>
<evidence type="ECO:0000256" key="3">
    <source>
        <dbReference type="ARBA" id="ARBA00023004"/>
    </source>
</evidence>
<organism evidence="6 7">
    <name type="scientific">Hydrogenophaga palleronii</name>
    <dbReference type="NCBI Taxonomy" id="65655"/>
    <lineage>
        <taxon>Bacteria</taxon>
        <taxon>Pseudomonadati</taxon>
        <taxon>Pseudomonadota</taxon>
        <taxon>Betaproteobacteria</taxon>
        <taxon>Burkholderiales</taxon>
        <taxon>Comamonadaceae</taxon>
        <taxon>Hydrogenophaga</taxon>
    </lineage>
</organism>
<dbReference type="Gene3D" id="1.10.760.10">
    <property type="entry name" value="Cytochrome c-like domain"/>
    <property type="match status" value="1"/>
</dbReference>
<keyword evidence="2 4" id="KW-0479">Metal-binding</keyword>
<evidence type="ECO:0000256" key="2">
    <source>
        <dbReference type="ARBA" id="ARBA00022723"/>
    </source>
</evidence>
<keyword evidence="7" id="KW-1185">Reference proteome</keyword>